<dbReference type="Proteomes" id="UP000215453">
    <property type="component" value="Chromosome 10"/>
</dbReference>
<sequence>MTIQFLTDATTRLRLDQKYADLEVHCEDQIFRVHRAVVCSASPVMAAQCDGGPKHDGVTTISDHDVDARAMNRMLQYMYTGTYSLDAAATMSTARQSEQSAAQSLATLEKSQPGSLKETLLAHAQMSNIATTYEMPELDTFAQERFGAVTGIWTSLDPEEMIELATEVYSCSWRQTRDMREFVLGMTQENAGEYLNDYGFIESIIKDKRLSEYAMGILASLAVRNEEAPQLKEQHSSEELHTHQQEIAVLKKDLAAALEAKQQHASDELHARQQEIVGLKMELAAALEVQEQHCRVDLQARQQESSHEISELKKDLAAALLTNVTITNEQQTKDKLHHTLVEQLKCNVRRLEKKLGEAIPDTSDARTKTATAMVRQIYEGRMDAFKETTEAQLQKYRVELTGLKNTLNQATSYLAKAHTELKDLKAIRDAPKTPSADLEKQIRLLQSQLKNRDEQLKSALSAPEATFTQLRHQLATAKYDALEERYDVNQLRAEKGFLAQELSHSKHLTTIQEAVVQQLLEINLIATCRHDQCEAHGDVFIYTLERCGPNGYMARCVDCRTRHWGNDHGTI</sequence>
<dbReference type="PANTHER" id="PTHR47843">
    <property type="entry name" value="BTB DOMAIN-CONTAINING PROTEIN-RELATED"/>
    <property type="match status" value="1"/>
</dbReference>
<dbReference type="SUPFAM" id="SSF54695">
    <property type="entry name" value="POZ domain"/>
    <property type="match status" value="1"/>
</dbReference>
<feature type="domain" description="BTB" evidence="1">
    <location>
        <begin position="20"/>
        <end position="87"/>
    </location>
</feature>
<evidence type="ECO:0000259" key="1">
    <source>
        <dbReference type="PROSITE" id="PS50097"/>
    </source>
</evidence>
<dbReference type="InterPro" id="IPR011333">
    <property type="entry name" value="SKP1/BTB/POZ_sf"/>
</dbReference>
<evidence type="ECO:0000313" key="2">
    <source>
        <dbReference type="EMBL" id="SMY28429.1"/>
    </source>
</evidence>
<reference evidence="2 3" key="1">
    <citation type="submission" date="2016-10" db="EMBL/GenBank/DDBJ databases">
        <authorList>
            <person name="Varghese N."/>
        </authorList>
    </citation>
    <scope>NUCLEOTIDE SEQUENCE [LARGE SCALE GENOMIC DNA]</scope>
</reference>
<name>A0A1Y6LXT6_ZYMTR</name>
<dbReference type="Gene3D" id="3.30.710.10">
    <property type="entry name" value="Potassium Channel Kv1.1, Chain A"/>
    <property type="match status" value="1"/>
</dbReference>
<dbReference type="CDD" id="cd18186">
    <property type="entry name" value="BTB_POZ_ZBTB_KLHL-like"/>
    <property type="match status" value="1"/>
</dbReference>
<proteinExistence type="predicted"/>
<protein>
    <recommendedName>
        <fullName evidence="1">BTB domain-containing protein</fullName>
    </recommendedName>
</protein>
<dbReference type="Pfam" id="PF00651">
    <property type="entry name" value="BTB"/>
    <property type="match status" value="1"/>
</dbReference>
<accession>A0A1Y6LXT6</accession>
<gene>
    <name evidence="2" type="ORF">ZT1A5_G9874</name>
</gene>
<dbReference type="EMBL" id="LT882685">
    <property type="protein sequence ID" value="SMY28429.1"/>
    <property type="molecule type" value="Genomic_DNA"/>
</dbReference>
<dbReference type="AlphaFoldDB" id="A0A1Y6LXT6"/>
<dbReference type="PROSITE" id="PS50097">
    <property type="entry name" value="BTB"/>
    <property type="match status" value="1"/>
</dbReference>
<evidence type="ECO:0000313" key="3">
    <source>
        <dbReference type="Proteomes" id="UP000215453"/>
    </source>
</evidence>
<organism evidence="2 3">
    <name type="scientific">Zymoseptoria tritici ST99CH_1A5</name>
    <dbReference type="NCBI Taxonomy" id="1276529"/>
    <lineage>
        <taxon>Eukaryota</taxon>
        <taxon>Fungi</taxon>
        <taxon>Dikarya</taxon>
        <taxon>Ascomycota</taxon>
        <taxon>Pezizomycotina</taxon>
        <taxon>Dothideomycetes</taxon>
        <taxon>Dothideomycetidae</taxon>
        <taxon>Mycosphaerellales</taxon>
        <taxon>Mycosphaerellaceae</taxon>
        <taxon>Zymoseptoria</taxon>
    </lineage>
</organism>
<dbReference type="PANTHER" id="PTHR47843:SF5">
    <property type="entry name" value="BTB_POZ DOMAIN PROTEIN"/>
    <property type="match status" value="1"/>
</dbReference>
<dbReference type="InterPro" id="IPR000210">
    <property type="entry name" value="BTB/POZ_dom"/>
</dbReference>